<comment type="caution">
    <text evidence="1">The sequence shown here is derived from an EMBL/GenBank/DDBJ whole genome shotgun (WGS) entry which is preliminary data.</text>
</comment>
<accession>A0A2T5RF46</accession>
<evidence type="ECO:0000313" key="2">
    <source>
        <dbReference type="Proteomes" id="UP000244089"/>
    </source>
</evidence>
<sequence>MKIIDAIAPDMPQKELEEMQDYILLTDDLNAEELQIIGAALFTTLSDDDKKKIIGSIDDLRNLTKTLKGDDC</sequence>
<dbReference type="RefSeq" id="WP_108142939.1">
    <property type="nucleotide sequence ID" value="NZ_QAXS01000063.1"/>
</dbReference>
<dbReference type="Proteomes" id="UP000244089">
    <property type="component" value="Unassembled WGS sequence"/>
</dbReference>
<organism evidence="1 2">
    <name type="scientific">Halanaerobium saccharolyticum</name>
    <dbReference type="NCBI Taxonomy" id="43595"/>
    <lineage>
        <taxon>Bacteria</taxon>
        <taxon>Bacillati</taxon>
        <taxon>Bacillota</taxon>
        <taxon>Clostridia</taxon>
        <taxon>Halanaerobiales</taxon>
        <taxon>Halanaerobiaceae</taxon>
        <taxon>Halanaerobium</taxon>
    </lineage>
</organism>
<name>A0A2T5RF46_9FIRM</name>
<proteinExistence type="predicted"/>
<evidence type="ECO:0000313" key="1">
    <source>
        <dbReference type="EMBL" id="PTV92902.1"/>
    </source>
</evidence>
<dbReference type="AlphaFoldDB" id="A0A2T5RF46"/>
<protein>
    <submittedName>
        <fullName evidence="1">Uncharacterized protein</fullName>
    </submittedName>
</protein>
<dbReference type="EMBL" id="QAXS01000063">
    <property type="protein sequence ID" value="PTV92902.1"/>
    <property type="molecule type" value="Genomic_DNA"/>
</dbReference>
<reference evidence="1 2" key="1">
    <citation type="submission" date="2018-04" db="EMBL/GenBank/DDBJ databases">
        <title>Subsurface microbial communities from deep shales in Ohio and West Virginia, USA.</title>
        <authorList>
            <person name="Wrighton K."/>
        </authorList>
    </citation>
    <scope>NUCLEOTIDE SEQUENCE [LARGE SCALE GENOMIC DNA]</scope>
    <source>
        <strain evidence="1 2">WC1</strain>
    </source>
</reference>
<gene>
    <name evidence="1" type="ORF">C8C76_1639</name>
</gene>